<sequence length="244" mass="27350">MLSSPAFRRVLAKAWVIIGFLAISPSALSVDVVKLSNSGICHTKQSPWYEKTKNFKAFASVESCLAAGGRLPSKAASTRPVSSADQYDRSMFPHWVDDDGDCQDTRAETLINQSLVAVTFSDRNQCYVTTGKWYDPYTNQHYLDDDDLDIDHKVPLMWAFLHGAKDWPVSKKRAFANDPQNLIAVKNSANRSKGAKGPSQWLPEHQAYRCQYIGDFVAIVRKYGLQFKPNETRVVNRQLAACNA</sequence>
<dbReference type="PANTHER" id="PTHR24094">
    <property type="entry name" value="SECRETED PROTEIN"/>
    <property type="match status" value="1"/>
</dbReference>
<evidence type="ECO:0000313" key="2">
    <source>
        <dbReference type="EMBL" id="OES24796.1"/>
    </source>
</evidence>
<keyword evidence="3" id="KW-1185">Reference proteome</keyword>
<dbReference type="RefSeq" id="WP_069945306.1">
    <property type="nucleotide sequence ID" value="NZ_MIPW01000063.1"/>
</dbReference>
<dbReference type="AlphaFoldDB" id="A0AB36FL23"/>
<proteinExistence type="predicted"/>
<feature type="domain" description="GmrSD restriction endonucleases C-terminal" evidence="1">
    <location>
        <begin position="118"/>
        <end position="226"/>
    </location>
</feature>
<name>A0AB36FL23_ALTMA</name>
<protein>
    <recommendedName>
        <fullName evidence="1">GmrSD restriction endonucleases C-terminal domain-containing protein</fullName>
    </recommendedName>
</protein>
<reference evidence="2 3" key="1">
    <citation type="submission" date="2016-09" db="EMBL/GenBank/DDBJ databases">
        <title>Draft Genome Sequence of four Alteromonas macleodii strains isolated from copper coupons and grown long-term at elevated copper levels.</title>
        <authorList>
            <person name="Cusick K."/>
            <person name="Dale J."/>
            <person name="Little B."/>
            <person name="Biffinger J."/>
        </authorList>
    </citation>
    <scope>NUCLEOTIDE SEQUENCE [LARGE SCALE GENOMIC DNA]</scope>
    <source>
        <strain evidence="2 3">KCP01</strain>
    </source>
</reference>
<gene>
    <name evidence="2" type="ORF">BFV95_4555</name>
</gene>
<evidence type="ECO:0000313" key="3">
    <source>
        <dbReference type="Proteomes" id="UP000095392"/>
    </source>
</evidence>
<dbReference type="PANTHER" id="PTHR24094:SF15">
    <property type="entry name" value="AMP-DEPENDENT SYNTHETASE_LIGASE DOMAIN-CONTAINING PROTEIN-RELATED"/>
    <property type="match status" value="1"/>
</dbReference>
<dbReference type="Pfam" id="PF07510">
    <property type="entry name" value="GmrSD_C"/>
    <property type="match status" value="1"/>
</dbReference>
<organism evidence="2 3">
    <name type="scientific">Alteromonas macleodii</name>
    <name type="common">Pseudoalteromonas macleodii</name>
    <dbReference type="NCBI Taxonomy" id="28108"/>
    <lineage>
        <taxon>Bacteria</taxon>
        <taxon>Pseudomonadati</taxon>
        <taxon>Pseudomonadota</taxon>
        <taxon>Gammaproteobacteria</taxon>
        <taxon>Alteromonadales</taxon>
        <taxon>Alteromonadaceae</taxon>
        <taxon>Alteromonas/Salinimonas group</taxon>
        <taxon>Alteromonas</taxon>
    </lineage>
</organism>
<dbReference type="EMBL" id="MIPY01000058">
    <property type="protein sequence ID" value="OES24796.1"/>
    <property type="molecule type" value="Genomic_DNA"/>
</dbReference>
<evidence type="ECO:0000259" key="1">
    <source>
        <dbReference type="Pfam" id="PF07510"/>
    </source>
</evidence>
<dbReference type="Proteomes" id="UP000095392">
    <property type="component" value="Unassembled WGS sequence"/>
</dbReference>
<comment type="caution">
    <text evidence="2">The sequence shown here is derived from an EMBL/GenBank/DDBJ whole genome shotgun (WGS) entry which is preliminary data.</text>
</comment>
<accession>A0AB36FL23</accession>
<dbReference type="InterPro" id="IPR011089">
    <property type="entry name" value="GmrSD_C"/>
</dbReference>